<dbReference type="PRINTS" id="PR00032">
    <property type="entry name" value="HTHARAC"/>
</dbReference>
<reference evidence="5 6" key="1">
    <citation type="submission" date="2019-05" db="EMBL/GenBank/DDBJ databases">
        <title>Nesterenkonia sp. GY074 isolated from the Southern Atlantic Ocean.</title>
        <authorList>
            <person name="Zhang G."/>
        </authorList>
    </citation>
    <scope>NUCLEOTIDE SEQUENCE [LARGE SCALE GENOMIC DNA]</scope>
    <source>
        <strain evidence="5 6">GY074</strain>
    </source>
</reference>
<evidence type="ECO:0000256" key="1">
    <source>
        <dbReference type="ARBA" id="ARBA00023015"/>
    </source>
</evidence>
<gene>
    <name evidence="5" type="ORF">FEF26_06065</name>
</gene>
<dbReference type="InterPro" id="IPR020449">
    <property type="entry name" value="Tscrpt_reg_AraC-type_HTH"/>
</dbReference>
<protein>
    <submittedName>
        <fullName evidence="5">Helix-turn-helix domain-containing protein</fullName>
    </submittedName>
</protein>
<keyword evidence="3" id="KW-0804">Transcription</keyword>
<evidence type="ECO:0000256" key="2">
    <source>
        <dbReference type="ARBA" id="ARBA00023125"/>
    </source>
</evidence>
<dbReference type="InterPro" id="IPR009057">
    <property type="entry name" value="Homeodomain-like_sf"/>
</dbReference>
<dbReference type="SUPFAM" id="SSF46689">
    <property type="entry name" value="Homeodomain-like"/>
    <property type="match status" value="1"/>
</dbReference>
<proteinExistence type="predicted"/>
<dbReference type="InterPro" id="IPR018060">
    <property type="entry name" value="HTH_AraC"/>
</dbReference>
<comment type="caution">
    <text evidence="5">The sequence shown here is derived from an EMBL/GenBank/DDBJ whole genome shotgun (WGS) entry which is preliminary data.</text>
</comment>
<dbReference type="PANTHER" id="PTHR46796">
    <property type="entry name" value="HTH-TYPE TRANSCRIPTIONAL ACTIVATOR RHAS-RELATED"/>
    <property type="match status" value="1"/>
</dbReference>
<keyword evidence="2" id="KW-0238">DNA-binding</keyword>
<dbReference type="PROSITE" id="PS01124">
    <property type="entry name" value="HTH_ARAC_FAMILY_2"/>
    <property type="match status" value="1"/>
</dbReference>
<dbReference type="Pfam" id="PF12833">
    <property type="entry name" value="HTH_18"/>
    <property type="match status" value="1"/>
</dbReference>
<dbReference type="Gene3D" id="1.10.10.60">
    <property type="entry name" value="Homeodomain-like"/>
    <property type="match status" value="1"/>
</dbReference>
<sequence length="321" mass="35251">MGTEAVTSTGFTSTSLDAAEQFDAWQNAVNSAFVPLEAAHQNTGGFDGYLRGQPLGLLSITEVGGDPVHVRRSRRSISAGNPGVYKFALQRSGECLVRQDQQQALLLPGDLVIYDTTKPYDLSFKGPYGMFVVQIPHESMGLSDGQAASLVAQRIPGSTGLGALTSSLLTSLSQQLEREEMAPDPRAAAAVLQLVQATLLARLRPEPQVPTRDVVYLEAVSYIDKRLKDPHLSVSAVAQALHVSTRYLQAVFADEGTTVSEWIRKRRLEHCRQELSNTHNQSRSVSSIAAQWGYRDASSFTRSFRSTFGETPTDYRRRVHR</sequence>
<accession>A0A5R9BD56</accession>
<dbReference type="OrthoDB" id="9799345at2"/>
<dbReference type="InterPro" id="IPR035418">
    <property type="entry name" value="AraC-bd_2"/>
</dbReference>
<dbReference type="Pfam" id="PF14525">
    <property type="entry name" value="AraC_binding_2"/>
    <property type="match status" value="1"/>
</dbReference>
<dbReference type="SMART" id="SM00342">
    <property type="entry name" value="HTH_ARAC"/>
    <property type="match status" value="1"/>
</dbReference>
<evidence type="ECO:0000313" key="5">
    <source>
        <dbReference type="EMBL" id="TLP98189.1"/>
    </source>
</evidence>
<evidence type="ECO:0000313" key="6">
    <source>
        <dbReference type="Proteomes" id="UP000310458"/>
    </source>
</evidence>
<evidence type="ECO:0000256" key="3">
    <source>
        <dbReference type="ARBA" id="ARBA00023163"/>
    </source>
</evidence>
<dbReference type="Proteomes" id="UP000310458">
    <property type="component" value="Unassembled WGS sequence"/>
</dbReference>
<dbReference type="PANTHER" id="PTHR46796:SF6">
    <property type="entry name" value="ARAC SUBFAMILY"/>
    <property type="match status" value="1"/>
</dbReference>
<name>A0A5R9BD56_9MICC</name>
<dbReference type="GO" id="GO:0003700">
    <property type="term" value="F:DNA-binding transcription factor activity"/>
    <property type="evidence" value="ECO:0007669"/>
    <property type="project" value="InterPro"/>
</dbReference>
<feature type="domain" description="HTH araC/xylS-type" evidence="4">
    <location>
        <begin position="217"/>
        <end position="318"/>
    </location>
</feature>
<organism evidence="5 6">
    <name type="scientific">Nesterenkonia salmonea</name>
    <dbReference type="NCBI Taxonomy" id="1804987"/>
    <lineage>
        <taxon>Bacteria</taxon>
        <taxon>Bacillati</taxon>
        <taxon>Actinomycetota</taxon>
        <taxon>Actinomycetes</taxon>
        <taxon>Micrococcales</taxon>
        <taxon>Micrococcaceae</taxon>
        <taxon>Nesterenkonia</taxon>
    </lineage>
</organism>
<evidence type="ECO:0000259" key="4">
    <source>
        <dbReference type="PROSITE" id="PS01124"/>
    </source>
</evidence>
<keyword evidence="6" id="KW-1185">Reference proteome</keyword>
<dbReference type="RefSeq" id="WP_138252642.1">
    <property type="nucleotide sequence ID" value="NZ_VAVZ01000012.1"/>
</dbReference>
<dbReference type="EMBL" id="VAVZ01000012">
    <property type="protein sequence ID" value="TLP98189.1"/>
    <property type="molecule type" value="Genomic_DNA"/>
</dbReference>
<dbReference type="GO" id="GO:0043565">
    <property type="term" value="F:sequence-specific DNA binding"/>
    <property type="evidence" value="ECO:0007669"/>
    <property type="project" value="InterPro"/>
</dbReference>
<dbReference type="AlphaFoldDB" id="A0A5R9BD56"/>
<keyword evidence="1" id="KW-0805">Transcription regulation</keyword>
<dbReference type="InterPro" id="IPR050204">
    <property type="entry name" value="AraC_XylS_family_regulators"/>
</dbReference>